<sequence length="158" mass="18178">MSEQSTPISTATTNSEKPAPTLAEFVRKYNNKKLVKFLRENEDDLQLDDTDFEVLRSEKVTGRVFLNSTKQDFIDYGLKGGPAKCLADFAKEIKEKKLKSFSSCKTKQEVKEVFNKFGYEDADITSILPFKPEIVEIDSNDERLKFCIDDIKQKIELY</sequence>
<gene>
    <name evidence="1" type="ORF">RPERSI_LOCUS4276</name>
</gene>
<organism evidence="1 2">
    <name type="scientific">Racocetra persica</name>
    <dbReference type="NCBI Taxonomy" id="160502"/>
    <lineage>
        <taxon>Eukaryota</taxon>
        <taxon>Fungi</taxon>
        <taxon>Fungi incertae sedis</taxon>
        <taxon>Mucoromycota</taxon>
        <taxon>Glomeromycotina</taxon>
        <taxon>Glomeromycetes</taxon>
        <taxon>Diversisporales</taxon>
        <taxon>Gigasporaceae</taxon>
        <taxon>Racocetra</taxon>
    </lineage>
</organism>
<keyword evidence="2" id="KW-1185">Reference proteome</keyword>
<name>A0ACA9LZP1_9GLOM</name>
<comment type="caution">
    <text evidence="1">The sequence shown here is derived from an EMBL/GenBank/DDBJ whole genome shotgun (WGS) entry which is preliminary data.</text>
</comment>
<dbReference type="Proteomes" id="UP000789920">
    <property type="component" value="Unassembled WGS sequence"/>
</dbReference>
<accession>A0ACA9LZP1</accession>
<proteinExistence type="predicted"/>
<reference evidence="1" key="1">
    <citation type="submission" date="2021-06" db="EMBL/GenBank/DDBJ databases">
        <authorList>
            <person name="Kallberg Y."/>
            <person name="Tangrot J."/>
            <person name="Rosling A."/>
        </authorList>
    </citation>
    <scope>NUCLEOTIDE SEQUENCE</scope>
    <source>
        <strain evidence="1">MA461A</strain>
    </source>
</reference>
<evidence type="ECO:0000313" key="1">
    <source>
        <dbReference type="EMBL" id="CAG8558770.1"/>
    </source>
</evidence>
<feature type="non-terminal residue" evidence="1">
    <location>
        <position position="158"/>
    </location>
</feature>
<dbReference type="EMBL" id="CAJVQC010005783">
    <property type="protein sequence ID" value="CAG8558770.1"/>
    <property type="molecule type" value="Genomic_DNA"/>
</dbReference>
<protein>
    <submittedName>
        <fullName evidence="1">28709_t:CDS:1</fullName>
    </submittedName>
</protein>
<evidence type="ECO:0000313" key="2">
    <source>
        <dbReference type="Proteomes" id="UP000789920"/>
    </source>
</evidence>